<keyword evidence="1" id="KW-0732">Signal</keyword>
<dbReference type="AlphaFoldDB" id="A0A0A7CNY9"/>
<dbReference type="Pfam" id="PF00024">
    <property type="entry name" value="PAN_1"/>
    <property type="match status" value="1"/>
</dbReference>
<dbReference type="SMART" id="SM00473">
    <property type="entry name" value="PAN_AP"/>
    <property type="match status" value="1"/>
</dbReference>
<evidence type="ECO:0000259" key="2">
    <source>
        <dbReference type="PROSITE" id="PS50948"/>
    </source>
</evidence>
<organism evidence="3">
    <name type="scientific">Achlya hypogyna</name>
    <name type="common">Oomycete</name>
    <name type="synonym">Protoachlya hypogyna</name>
    <dbReference type="NCBI Taxonomy" id="1202772"/>
    <lineage>
        <taxon>Eukaryota</taxon>
        <taxon>Sar</taxon>
        <taxon>Stramenopiles</taxon>
        <taxon>Oomycota</taxon>
        <taxon>Saprolegniomycetes</taxon>
        <taxon>Saprolegniales</taxon>
        <taxon>Achlyaceae</taxon>
        <taxon>Achlya</taxon>
    </lineage>
</organism>
<dbReference type="SUPFAM" id="SSF57414">
    <property type="entry name" value="Hairpin loop containing domain-like"/>
    <property type="match status" value="1"/>
</dbReference>
<proteinExistence type="predicted"/>
<feature type="domain" description="Apple" evidence="2">
    <location>
        <begin position="61"/>
        <end position="138"/>
    </location>
</feature>
<evidence type="ECO:0000313" key="3">
    <source>
        <dbReference type="EMBL" id="AIG56144.1"/>
    </source>
</evidence>
<dbReference type="PROSITE" id="PS50948">
    <property type="entry name" value="PAN"/>
    <property type="match status" value="1"/>
</dbReference>
<name>A0A0A7CNY9_ACHHY</name>
<dbReference type="EMBL" id="KM038683">
    <property type="protein sequence ID" value="AIG56144.1"/>
    <property type="molecule type" value="Genomic_DNA"/>
</dbReference>
<accession>A0A0A7CNY9</accession>
<evidence type="ECO:0000256" key="1">
    <source>
        <dbReference type="SAM" id="SignalP"/>
    </source>
</evidence>
<dbReference type="InterPro" id="IPR003609">
    <property type="entry name" value="Pan_app"/>
</dbReference>
<feature type="chain" id="PRO_5002025978" evidence="1">
    <location>
        <begin position="17"/>
        <end position="756"/>
    </location>
</feature>
<dbReference type="Gene3D" id="3.50.4.10">
    <property type="entry name" value="Hepatocyte Growth Factor"/>
    <property type="match status" value="1"/>
</dbReference>
<sequence>MVAWAWLPAAAAVVAATETHWSHLGNASSDRGLRIHTPITRADLHDEYNDAPVTQRRLSGSAASLFRAVAGYGFRGLSNAAIFSGVTLDMCASACVTDARCLSFDYEASTCYIAHTDRYAYPADFVPRATSTYYEWQGAAATPTIEPNGGRLTSYGAFQLFTTSRAAAMYYQFKSLENGTVTVYTLYSPGTTVTLPEYPCVVQAYTTKAGLSDSIVLVSNAFTVYAARYAYLVPFYNGLGFHGLVTRVQLDVQGVKRPRPSRVLEFTDINSTLGIGPFRGQLSTINLTAYDARLAGFFDAFTGITTTLCPQVESRVAVSTVTYVNVSLQVFQNASRWVLVPAPLYASAPGDLVFSSSVSLVEEYLYLCPHQNAKGHAGVIAKVNLRAFNATSHLPFQPAIEMLDLTVIDPSLTGFGSCFANRNYGYFVQRRNAAGLAGQIVRVNLDLFAQPALAVTVLNATTFDARFVGFSGAVVYKNVAYLVPFERNKVGLELNPNYKYFPTPTSSIMGRLDLTTFSTVTPVDLSVLDVKYACGYFGGFTVSYYVYLVPNMWTTDTTSPGVNPYHGLVARLNTLTMNVESLDLTLVDPSLKGFMRGFAFGRYAILVPHRNGLTTELPVRLNKSQKNNLGTIVAIDTDNFTPSGVRYLDLTLALRSQIPNMPDADLRGFIGGGVSGEYGFFVPYFNGVRFSGKVVRVNLRKFGEVQVLDMTQVHTSLRGFTNAVFPQLYEPTVTSLWNYVIPDGTQTPYTFITVDV</sequence>
<reference evidence="3" key="1">
    <citation type="journal article" date="2014" name="Genome Biol. Evol.">
        <title>The secreted proteins of Achlya hypogyna and Thraustotheca clavata identify the ancestral oomycete secretome and reveal gene acquisitions by horizontal gene transfer.</title>
        <authorList>
            <person name="Misner I."/>
            <person name="Blouin N."/>
            <person name="Leonard G."/>
            <person name="Richards T.A."/>
            <person name="Lane C.E."/>
        </authorList>
    </citation>
    <scope>NUCLEOTIDE SEQUENCE</scope>
    <source>
        <strain evidence="3">ATCC 48635</strain>
    </source>
</reference>
<feature type="signal peptide" evidence="1">
    <location>
        <begin position="1"/>
        <end position="16"/>
    </location>
</feature>
<protein>
    <submittedName>
        <fullName evidence="3">Secreted protein</fullName>
    </submittedName>
</protein>